<comment type="caution">
    <text evidence="2">The sequence shown here is derived from an EMBL/GenBank/DDBJ whole genome shotgun (WGS) entry which is preliminary data.</text>
</comment>
<organism evidence="2 3">
    <name type="scientific">Teratosphaeria destructans</name>
    <dbReference type="NCBI Taxonomy" id="418781"/>
    <lineage>
        <taxon>Eukaryota</taxon>
        <taxon>Fungi</taxon>
        <taxon>Dikarya</taxon>
        <taxon>Ascomycota</taxon>
        <taxon>Pezizomycotina</taxon>
        <taxon>Dothideomycetes</taxon>
        <taxon>Dothideomycetidae</taxon>
        <taxon>Mycosphaerellales</taxon>
        <taxon>Teratosphaeriaceae</taxon>
        <taxon>Teratosphaeria</taxon>
    </lineage>
</organism>
<dbReference type="EMBL" id="RIBY02000779">
    <property type="protein sequence ID" value="KAH9837494.1"/>
    <property type="molecule type" value="Genomic_DNA"/>
</dbReference>
<reference evidence="2 3" key="1">
    <citation type="journal article" date="2018" name="IMA Fungus">
        <title>IMA Genome-F 10: Nine draft genome sequences of Claviceps purpurea s.lat., including C. arundinis, C. humidiphila, and C. cf. spartinae, pseudomolecules for the pitch canker pathogen Fusarium circinatum, draft genome of Davidsoniella eucalypti, Grosmannia galeiformis, Quambalaria eucalypti, and Teratosphaeria destructans.</title>
        <authorList>
            <person name="Wingfield B.D."/>
            <person name="Liu M."/>
            <person name="Nguyen H.D."/>
            <person name="Lane F.A."/>
            <person name="Morgan S.W."/>
            <person name="De Vos L."/>
            <person name="Wilken P.M."/>
            <person name="Duong T.A."/>
            <person name="Aylward J."/>
            <person name="Coetzee M.P."/>
            <person name="Dadej K."/>
            <person name="De Beer Z.W."/>
            <person name="Findlay W."/>
            <person name="Havenga M."/>
            <person name="Kolarik M."/>
            <person name="Menzies J.G."/>
            <person name="Naidoo K."/>
            <person name="Pochopski O."/>
            <person name="Shoukouhi P."/>
            <person name="Santana Q.C."/>
            <person name="Seifert K.A."/>
            <person name="Soal N."/>
            <person name="Steenkamp E.T."/>
            <person name="Tatham C.T."/>
            <person name="van der Nest M.A."/>
            <person name="Wingfield M.J."/>
        </authorList>
    </citation>
    <scope>NUCLEOTIDE SEQUENCE [LARGE SCALE GENOMIC DNA]</scope>
    <source>
        <strain evidence="2">CMW44962</strain>
    </source>
</reference>
<sequence>MSWQLILFPNPNVAANLLSPSLFLFLHPSLYRSHGLDPPAQGCLLDRIVEVDQNEKDSHARHEKDRQSCLYPGSGLFHRAAEE</sequence>
<protein>
    <submittedName>
        <fullName evidence="2">Uncharacterized protein</fullName>
    </submittedName>
</protein>
<reference evidence="2 3" key="2">
    <citation type="journal article" date="2021" name="Curr. Genet.">
        <title>Genetic response to nitrogen starvation in the aggressive Eucalyptus foliar pathogen Teratosphaeria destructans.</title>
        <authorList>
            <person name="Havenga M."/>
            <person name="Wingfield B.D."/>
            <person name="Wingfield M.J."/>
            <person name="Dreyer L.L."/>
            <person name="Roets F."/>
            <person name="Aylward J."/>
        </authorList>
    </citation>
    <scope>NUCLEOTIDE SEQUENCE [LARGE SCALE GENOMIC DNA]</scope>
    <source>
        <strain evidence="2">CMW44962</strain>
    </source>
</reference>
<dbReference type="Proteomes" id="UP001138500">
    <property type="component" value="Unassembled WGS sequence"/>
</dbReference>
<accession>A0A9W7W538</accession>
<keyword evidence="3" id="KW-1185">Reference proteome</keyword>
<name>A0A9W7W538_9PEZI</name>
<feature type="compositionally biased region" description="Basic and acidic residues" evidence="1">
    <location>
        <begin position="55"/>
        <end position="67"/>
    </location>
</feature>
<dbReference type="AlphaFoldDB" id="A0A9W7W538"/>
<feature type="region of interest" description="Disordered" evidence="1">
    <location>
        <begin position="55"/>
        <end position="83"/>
    </location>
</feature>
<evidence type="ECO:0000313" key="3">
    <source>
        <dbReference type="Proteomes" id="UP001138500"/>
    </source>
</evidence>
<proteinExistence type="predicted"/>
<evidence type="ECO:0000256" key="1">
    <source>
        <dbReference type="SAM" id="MobiDB-lite"/>
    </source>
</evidence>
<evidence type="ECO:0000313" key="2">
    <source>
        <dbReference type="EMBL" id="KAH9837494.1"/>
    </source>
</evidence>
<gene>
    <name evidence="2" type="ORF">Tdes44962_MAKER01850</name>
</gene>